<accession>A0A9W4UTS5</accession>
<evidence type="ECO:0000313" key="2">
    <source>
        <dbReference type="EMBL" id="CAI6341324.1"/>
    </source>
</evidence>
<feature type="signal peptide" evidence="1">
    <location>
        <begin position="1"/>
        <end position="16"/>
    </location>
</feature>
<sequence>MLPSILLFLLTPPTTPHPLHPSPRTTTPGLATLQNACPYPLTLQKLPALACATAHSQTLIALAPGQTWSSGIDDTCPSGGNIVVKVHQQGKERDGKPMQFEYGYEEGSSTLWVKQLPLYHLLFLFDVLFFFKKE</sequence>
<comment type="caution">
    <text evidence="2">The sequence shown here is derived from an EMBL/GenBank/DDBJ whole genome shotgun (WGS) entry which is preliminary data.</text>
</comment>
<dbReference type="EMBL" id="CAOQHR010000011">
    <property type="protein sequence ID" value="CAI6341324.1"/>
    <property type="molecule type" value="Genomic_DNA"/>
</dbReference>
<keyword evidence="3" id="KW-1185">Reference proteome</keyword>
<keyword evidence="1" id="KW-0732">Signal</keyword>
<dbReference type="OrthoDB" id="5144514at2759"/>
<gene>
    <name evidence="2" type="ORF">PDIGIT_LOCUS14520</name>
</gene>
<organism evidence="2 3">
    <name type="scientific">Periconia digitata</name>
    <dbReference type="NCBI Taxonomy" id="1303443"/>
    <lineage>
        <taxon>Eukaryota</taxon>
        <taxon>Fungi</taxon>
        <taxon>Dikarya</taxon>
        <taxon>Ascomycota</taxon>
        <taxon>Pezizomycotina</taxon>
        <taxon>Dothideomycetes</taxon>
        <taxon>Pleosporomycetidae</taxon>
        <taxon>Pleosporales</taxon>
        <taxon>Massarineae</taxon>
        <taxon>Periconiaceae</taxon>
        <taxon>Periconia</taxon>
    </lineage>
</organism>
<reference evidence="2" key="1">
    <citation type="submission" date="2023-01" db="EMBL/GenBank/DDBJ databases">
        <authorList>
            <person name="Van Ghelder C."/>
            <person name="Rancurel C."/>
        </authorList>
    </citation>
    <scope>NUCLEOTIDE SEQUENCE</scope>
    <source>
        <strain evidence="2">CNCM I-4278</strain>
    </source>
</reference>
<dbReference type="Proteomes" id="UP001152607">
    <property type="component" value="Unassembled WGS sequence"/>
</dbReference>
<proteinExistence type="predicted"/>
<protein>
    <submittedName>
        <fullName evidence="2">Uncharacterized protein</fullName>
    </submittedName>
</protein>
<evidence type="ECO:0000313" key="3">
    <source>
        <dbReference type="Proteomes" id="UP001152607"/>
    </source>
</evidence>
<feature type="chain" id="PRO_5040825324" evidence="1">
    <location>
        <begin position="17"/>
        <end position="134"/>
    </location>
</feature>
<evidence type="ECO:0000256" key="1">
    <source>
        <dbReference type="SAM" id="SignalP"/>
    </source>
</evidence>
<dbReference type="AlphaFoldDB" id="A0A9W4UTS5"/>
<name>A0A9W4UTS5_9PLEO</name>